<keyword evidence="3" id="KW-1185">Reference proteome</keyword>
<evidence type="ECO:0000313" key="3">
    <source>
        <dbReference type="Proteomes" id="UP000463224"/>
    </source>
</evidence>
<dbReference type="PANTHER" id="PTHR13812:SF19">
    <property type="entry name" value="KETIMINE REDUCTASE MU-CRYSTALLIN"/>
    <property type="match status" value="1"/>
</dbReference>
<dbReference type="InterPro" id="IPR023401">
    <property type="entry name" value="ODC_N"/>
</dbReference>
<gene>
    <name evidence="2" type="ORF">GN330_12325</name>
</gene>
<organism evidence="2 3">
    <name type="scientific">Nitratireductor arenosus</name>
    <dbReference type="NCBI Taxonomy" id="2682096"/>
    <lineage>
        <taxon>Bacteria</taxon>
        <taxon>Pseudomonadati</taxon>
        <taxon>Pseudomonadota</taxon>
        <taxon>Alphaproteobacteria</taxon>
        <taxon>Hyphomicrobiales</taxon>
        <taxon>Phyllobacteriaceae</taxon>
        <taxon>Nitratireductor</taxon>
    </lineage>
</organism>
<evidence type="ECO:0000256" key="1">
    <source>
        <dbReference type="ARBA" id="ARBA00008903"/>
    </source>
</evidence>
<dbReference type="GO" id="GO:0016491">
    <property type="term" value="F:oxidoreductase activity"/>
    <property type="evidence" value="ECO:0007669"/>
    <property type="project" value="UniProtKB-ARBA"/>
</dbReference>
<reference evidence="2 3" key="1">
    <citation type="submission" date="2019-12" db="EMBL/GenBank/DDBJ databases">
        <title>Nitratireductor arenosus sp. nov., Isolated from sea sand, Jeju island, South Korea.</title>
        <authorList>
            <person name="Kim W."/>
        </authorList>
    </citation>
    <scope>NUCLEOTIDE SEQUENCE [LARGE SCALE GENOMIC DNA]</scope>
    <source>
        <strain evidence="2 3">CAU 1489</strain>
    </source>
</reference>
<accession>A0A844QIZ9</accession>
<comment type="caution">
    <text evidence="2">The sequence shown here is derived from an EMBL/GenBank/DDBJ whole genome shotgun (WGS) entry which is preliminary data.</text>
</comment>
<name>A0A844QIZ9_9HYPH</name>
<sequence>MIVLSNLNVAACLKMADAIEVVETAMKAVSAGQANLPLRSLVNVGGDNRMGVMPGALLPGVAGQPACFGIKLLSLFPQNPDAGYSSHEGAYVLFEGEHGTAIAMMNAGLMTAIRTAAASAVATRALARPDARVLTIIGAGEQAEHHLEAMMCVRDISRVRVVGRRIRNRDAFIARARARYGEVAIEPADDVRTAVAGADIVCTVTSSPEPVLKGGWIDPGTHLNVAGASVPSSREVDEDMVARATLFVDYRASTFAQAGEVIAALESGRIARDHVRAEIGEVLAGAHGGRGADDEITLYRSLGVAAQDLAAAWYCMERARERGLGVTATL</sequence>
<dbReference type="InterPro" id="IPR036291">
    <property type="entry name" value="NAD(P)-bd_dom_sf"/>
</dbReference>
<dbReference type="PANTHER" id="PTHR13812">
    <property type="entry name" value="KETIMINE REDUCTASE MU-CRYSTALLIN"/>
    <property type="match status" value="1"/>
</dbReference>
<dbReference type="Gene3D" id="3.40.50.720">
    <property type="entry name" value="NAD(P)-binding Rossmann-like Domain"/>
    <property type="match status" value="1"/>
</dbReference>
<protein>
    <submittedName>
        <fullName evidence="2">Ornithine cyclodeaminase family protein</fullName>
    </submittedName>
</protein>
<proteinExistence type="inferred from homology"/>
<dbReference type="Gene3D" id="3.30.1780.10">
    <property type="entry name" value="ornithine cyclodeaminase, domain 1"/>
    <property type="match status" value="1"/>
</dbReference>
<dbReference type="FunFam" id="3.40.50.720:FF:000311">
    <property type="entry name" value="Ornithine cyclodeaminase"/>
    <property type="match status" value="1"/>
</dbReference>
<dbReference type="InterPro" id="IPR003462">
    <property type="entry name" value="ODC_Mu_crystall"/>
</dbReference>
<dbReference type="Pfam" id="PF02423">
    <property type="entry name" value="OCD_Mu_crystall"/>
    <property type="match status" value="1"/>
</dbReference>
<dbReference type="RefSeq" id="WP_156713014.1">
    <property type="nucleotide sequence ID" value="NZ_WPHG01000003.1"/>
</dbReference>
<dbReference type="EMBL" id="WPHG01000003">
    <property type="protein sequence ID" value="MVA98028.1"/>
    <property type="molecule type" value="Genomic_DNA"/>
</dbReference>
<dbReference type="GO" id="GO:0019752">
    <property type="term" value="P:carboxylic acid metabolic process"/>
    <property type="evidence" value="ECO:0007669"/>
    <property type="project" value="UniProtKB-ARBA"/>
</dbReference>
<comment type="similarity">
    <text evidence="1">Belongs to the ornithine cyclodeaminase/mu-crystallin family.</text>
</comment>
<dbReference type="GO" id="GO:0005737">
    <property type="term" value="C:cytoplasm"/>
    <property type="evidence" value="ECO:0007669"/>
    <property type="project" value="TreeGrafter"/>
</dbReference>
<dbReference type="Proteomes" id="UP000463224">
    <property type="component" value="Unassembled WGS sequence"/>
</dbReference>
<dbReference type="AlphaFoldDB" id="A0A844QIZ9"/>
<dbReference type="SUPFAM" id="SSF51735">
    <property type="entry name" value="NAD(P)-binding Rossmann-fold domains"/>
    <property type="match status" value="1"/>
</dbReference>
<evidence type="ECO:0000313" key="2">
    <source>
        <dbReference type="EMBL" id="MVA98028.1"/>
    </source>
</evidence>
<dbReference type="PIRSF" id="PIRSF001439">
    <property type="entry name" value="CryM"/>
    <property type="match status" value="1"/>
</dbReference>